<dbReference type="Proteomes" id="UP000583929">
    <property type="component" value="Unassembled WGS sequence"/>
</dbReference>
<name>A0A7J6EGL5_CANSA</name>
<proteinExistence type="predicted"/>
<evidence type="ECO:0000256" key="1">
    <source>
        <dbReference type="SAM" id="MobiDB-lite"/>
    </source>
</evidence>
<feature type="compositionally biased region" description="Low complexity" evidence="1">
    <location>
        <begin position="31"/>
        <end position="42"/>
    </location>
</feature>
<evidence type="ECO:0000313" key="2">
    <source>
        <dbReference type="EMBL" id="KAF4357585.1"/>
    </source>
</evidence>
<feature type="region of interest" description="Disordered" evidence="1">
    <location>
        <begin position="1"/>
        <end position="42"/>
    </location>
</feature>
<comment type="caution">
    <text evidence="2">The sequence shown here is derived from an EMBL/GenBank/DDBJ whole genome shotgun (WGS) entry which is preliminary data.</text>
</comment>
<evidence type="ECO:0000313" key="3">
    <source>
        <dbReference type="Proteomes" id="UP000583929"/>
    </source>
</evidence>
<dbReference type="EMBL" id="JAATIQ010000402">
    <property type="protein sequence ID" value="KAF4357585.1"/>
    <property type="molecule type" value="Genomic_DNA"/>
</dbReference>
<keyword evidence="3" id="KW-1185">Reference proteome</keyword>
<dbReference type="InterPro" id="IPR044162">
    <property type="entry name" value="PHOS32/34"/>
</dbReference>
<sequence>MHHQTPPLNSTDPQLPTIKIHHPPSPRHHSSGGPAATPTPTAGARRRIGIVVDLSDESAYAVQWAVSHYICPVDAVILLHISPTSVLFGVDWGSIDIRPGVLGLCDVLTMEGLGVSGLGGFGIRW</sequence>
<dbReference type="PANTHER" id="PTHR31966">
    <property type="entry name" value="OS01G0783500 PROTEIN"/>
    <property type="match status" value="1"/>
</dbReference>
<dbReference type="PANTHER" id="PTHR31966:SF18">
    <property type="entry name" value="UNIVERSAL STRESS PROTEIN PHOS32"/>
    <property type="match status" value="1"/>
</dbReference>
<reference evidence="2 3" key="1">
    <citation type="journal article" date="2020" name="bioRxiv">
        <title>Sequence and annotation of 42 cannabis genomes reveals extensive copy number variation in cannabinoid synthesis and pathogen resistance genes.</title>
        <authorList>
            <person name="Mckernan K.J."/>
            <person name="Helbert Y."/>
            <person name="Kane L.T."/>
            <person name="Ebling H."/>
            <person name="Zhang L."/>
            <person name="Liu B."/>
            <person name="Eaton Z."/>
            <person name="Mclaughlin S."/>
            <person name="Kingan S."/>
            <person name="Baybayan P."/>
            <person name="Concepcion G."/>
            <person name="Jordan M."/>
            <person name="Riva A."/>
            <person name="Barbazuk W."/>
            <person name="Harkins T."/>
        </authorList>
    </citation>
    <scope>NUCLEOTIDE SEQUENCE [LARGE SCALE GENOMIC DNA]</scope>
    <source>
        <strain evidence="3">cv. Jamaican Lion 4</strain>
        <tissue evidence="2">Leaf</tissue>
    </source>
</reference>
<accession>A0A7J6EGL5</accession>
<feature type="compositionally biased region" description="Polar residues" evidence="1">
    <location>
        <begin position="1"/>
        <end position="14"/>
    </location>
</feature>
<organism evidence="2 3">
    <name type="scientific">Cannabis sativa</name>
    <name type="common">Hemp</name>
    <name type="synonym">Marijuana</name>
    <dbReference type="NCBI Taxonomy" id="3483"/>
    <lineage>
        <taxon>Eukaryota</taxon>
        <taxon>Viridiplantae</taxon>
        <taxon>Streptophyta</taxon>
        <taxon>Embryophyta</taxon>
        <taxon>Tracheophyta</taxon>
        <taxon>Spermatophyta</taxon>
        <taxon>Magnoliopsida</taxon>
        <taxon>eudicotyledons</taxon>
        <taxon>Gunneridae</taxon>
        <taxon>Pentapetalae</taxon>
        <taxon>rosids</taxon>
        <taxon>fabids</taxon>
        <taxon>Rosales</taxon>
        <taxon>Cannabaceae</taxon>
        <taxon>Cannabis</taxon>
    </lineage>
</organism>
<evidence type="ECO:0008006" key="4">
    <source>
        <dbReference type="Google" id="ProtNLM"/>
    </source>
</evidence>
<dbReference type="AlphaFoldDB" id="A0A7J6EGL5"/>
<gene>
    <name evidence="2" type="ORF">G4B88_024115</name>
</gene>
<protein>
    <recommendedName>
        <fullName evidence="4">UspA domain-containing protein</fullName>
    </recommendedName>
</protein>
<feature type="compositionally biased region" description="Basic residues" evidence="1">
    <location>
        <begin position="19"/>
        <end position="30"/>
    </location>
</feature>